<organism evidence="2 3">
    <name type="scientific">Perkinsus chesapeaki</name>
    <name type="common">Clam parasite</name>
    <name type="synonym">Perkinsus andrewsi</name>
    <dbReference type="NCBI Taxonomy" id="330153"/>
    <lineage>
        <taxon>Eukaryota</taxon>
        <taxon>Sar</taxon>
        <taxon>Alveolata</taxon>
        <taxon>Perkinsozoa</taxon>
        <taxon>Perkinsea</taxon>
        <taxon>Perkinsida</taxon>
        <taxon>Perkinsidae</taxon>
        <taxon>Perkinsus</taxon>
    </lineage>
</organism>
<evidence type="ECO:0000256" key="1">
    <source>
        <dbReference type="SAM" id="MobiDB-lite"/>
    </source>
</evidence>
<feature type="compositionally biased region" description="Low complexity" evidence="1">
    <location>
        <begin position="74"/>
        <end position="91"/>
    </location>
</feature>
<comment type="caution">
    <text evidence="2">The sequence shown here is derived from an EMBL/GenBank/DDBJ whole genome shotgun (WGS) entry which is preliminary data.</text>
</comment>
<reference evidence="2 3" key="1">
    <citation type="submission" date="2020-04" db="EMBL/GenBank/DDBJ databases">
        <title>Perkinsus chesapeaki whole genome sequence.</title>
        <authorList>
            <person name="Bogema D.R."/>
        </authorList>
    </citation>
    <scope>NUCLEOTIDE SEQUENCE [LARGE SCALE GENOMIC DNA]</scope>
    <source>
        <strain evidence="2">ATCC PRA-425</strain>
    </source>
</reference>
<protein>
    <submittedName>
        <fullName evidence="2">Uncharacterized protein</fullName>
    </submittedName>
</protein>
<accession>A0A7J6LBW8</accession>
<dbReference type="OrthoDB" id="73353at2759"/>
<evidence type="ECO:0000313" key="2">
    <source>
        <dbReference type="EMBL" id="KAF4656663.1"/>
    </source>
</evidence>
<gene>
    <name evidence="2" type="ORF">FOL47_008816</name>
</gene>
<sequence length="237" mass="26074">MSSPTCKLRVHHPKPELLGRMISSRHIVRRFSTTLFGVISEYPDTSHWKLSLGGGDVLCDAPKAVSLKGPCSHAAATKPTSGSKKTTPYSGDQQKMEPQSFEPATDNNVGILCDNLFPPIKGGQRGKHSKLRAELRMSLTSPPNPNDNKLEGVLRAGAAAVKSTKEAHERYNELNHQLGREEKDLAIGALNEKRRLEARRKDIMSSHTSEYANYLVSLSIMEAELEASNRENGRDCA</sequence>
<keyword evidence="3" id="KW-1185">Reference proteome</keyword>
<proteinExistence type="predicted"/>
<dbReference type="EMBL" id="JAAPAO010000584">
    <property type="protein sequence ID" value="KAF4656663.1"/>
    <property type="molecule type" value="Genomic_DNA"/>
</dbReference>
<name>A0A7J6LBW8_PERCH</name>
<feature type="region of interest" description="Disordered" evidence="1">
    <location>
        <begin position="71"/>
        <end position="105"/>
    </location>
</feature>
<dbReference type="AlphaFoldDB" id="A0A7J6LBW8"/>
<dbReference type="Proteomes" id="UP000591131">
    <property type="component" value="Unassembled WGS sequence"/>
</dbReference>
<evidence type="ECO:0000313" key="3">
    <source>
        <dbReference type="Proteomes" id="UP000591131"/>
    </source>
</evidence>